<dbReference type="PROSITE" id="PS50931">
    <property type="entry name" value="HTH_LYSR"/>
    <property type="match status" value="1"/>
</dbReference>
<dbReference type="STRING" id="1245469.S58_67090"/>
<dbReference type="FunFam" id="3.40.190.10:FF:000017">
    <property type="entry name" value="Glycine cleavage system transcriptional activator"/>
    <property type="match status" value="1"/>
</dbReference>
<dbReference type="PATRIC" id="fig|1245469.3.peg.6857"/>
<dbReference type="PANTHER" id="PTHR30537:SF74">
    <property type="entry name" value="HTH-TYPE TRANSCRIPTIONAL REGULATOR TRPI"/>
    <property type="match status" value="1"/>
</dbReference>
<evidence type="ECO:0000256" key="3">
    <source>
        <dbReference type="ARBA" id="ARBA00023015"/>
    </source>
</evidence>
<evidence type="ECO:0000313" key="7">
    <source>
        <dbReference type="EMBL" id="BAM92676.1"/>
    </source>
</evidence>
<dbReference type="GO" id="GO:0003700">
    <property type="term" value="F:DNA-binding transcription factor activity"/>
    <property type="evidence" value="ECO:0007669"/>
    <property type="project" value="InterPro"/>
</dbReference>
<dbReference type="Gene3D" id="3.40.190.10">
    <property type="entry name" value="Periplasmic binding protein-like II"/>
    <property type="match status" value="2"/>
</dbReference>
<dbReference type="PRINTS" id="PR00039">
    <property type="entry name" value="HTHLYSR"/>
</dbReference>
<evidence type="ECO:0000256" key="5">
    <source>
        <dbReference type="ARBA" id="ARBA00023163"/>
    </source>
</evidence>
<dbReference type="GO" id="GO:0006351">
    <property type="term" value="P:DNA-templated transcription"/>
    <property type="evidence" value="ECO:0007669"/>
    <property type="project" value="TreeGrafter"/>
</dbReference>
<gene>
    <name evidence="7" type="ORF">S58_67090</name>
</gene>
<dbReference type="SUPFAM" id="SSF46785">
    <property type="entry name" value="Winged helix' DNA-binding domain"/>
    <property type="match status" value="1"/>
</dbReference>
<keyword evidence="8" id="KW-1185">Reference proteome</keyword>
<evidence type="ECO:0000256" key="4">
    <source>
        <dbReference type="ARBA" id="ARBA00023125"/>
    </source>
</evidence>
<organism evidence="7 8">
    <name type="scientific">Bradyrhizobium oligotrophicum S58</name>
    <dbReference type="NCBI Taxonomy" id="1245469"/>
    <lineage>
        <taxon>Bacteria</taxon>
        <taxon>Pseudomonadati</taxon>
        <taxon>Pseudomonadota</taxon>
        <taxon>Alphaproteobacteria</taxon>
        <taxon>Hyphomicrobiales</taxon>
        <taxon>Nitrobacteraceae</taxon>
        <taxon>Bradyrhizobium</taxon>
    </lineage>
</organism>
<evidence type="ECO:0000256" key="2">
    <source>
        <dbReference type="ARBA" id="ARBA00009437"/>
    </source>
</evidence>
<dbReference type="InterPro" id="IPR058163">
    <property type="entry name" value="LysR-type_TF_proteobact-type"/>
</dbReference>
<sequence length="306" mass="34025">MARLPSLNGLRAFEAAARHLSFTRAAAELNVTQTAISHQIKRLEDELGLRLFVRQNRSLALTPQARDYLPLVRAAFDDLRLATERLVRKDNAKVLTVSTIASLAAKWLLPRLTAFQEAHPGIDVRITTSTNLVDFRKDDVDAAIRYGRGHWPGVRAEWLMADELFPVCSPALLQGDRPLRRPEDLAHHTLLQASGGYDDDWRLWLTAAGLPVEMSRQGRLSFDLSLMTVQAAIDGLGVAIGRTAYVQDDVAKGRLVVPFKMALPSDAGFYLVTPEGRTDPPKLRSFRQWLKGAAQQRNAASNSVQR</sequence>
<keyword evidence="5" id="KW-0804">Transcription</keyword>
<reference evidence="7 8" key="1">
    <citation type="journal article" date="2013" name="Appl. Environ. Microbiol.">
        <title>Genome analysis suggests that the soil oligotrophic bacterium Agromonas oligotrophica (Bradyrhizobium oligotrophicum) is a nitrogen-fixing symbiont of Aeschynomene indica.</title>
        <authorList>
            <person name="Okubo T."/>
            <person name="Fukushima S."/>
            <person name="Itakura M."/>
            <person name="Oshima K."/>
            <person name="Longtonglang A."/>
            <person name="Teaumroong N."/>
            <person name="Mitsui H."/>
            <person name="Hattori M."/>
            <person name="Hattori R."/>
            <person name="Hattori T."/>
            <person name="Minamisawa K."/>
        </authorList>
    </citation>
    <scope>NUCLEOTIDE SEQUENCE [LARGE SCALE GENOMIC DNA]</scope>
    <source>
        <strain evidence="7 8">S58</strain>
    </source>
</reference>
<protein>
    <submittedName>
        <fullName evidence="7">Putative transcriptional Regulator, LysR family</fullName>
    </submittedName>
</protein>
<dbReference type="GeneID" id="301820392"/>
<dbReference type="EMBL" id="AP012603">
    <property type="protein sequence ID" value="BAM92676.1"/>
    <property type="molecule type" value="Genomic_DNA"/>
</dbReference>
<evidence type="ECO:0000256" key="1">
    <source>
        <dbReference type="ARBA" id="ARBA00003502"/>
    </source>
</evidence>
<feature type="domain" description="HTH lysR-type" evidence="6">
    <location>
        <begin position="5"/>
        <end position="62"/>
    </location>
</feature>
<dbReference type="RefSeq" id="WP_015669754.1">
    <property type="nucleotide sequence ID" value="NC_020453.1"/>
</dbReference>
<evidence type="ECO:0000259" key="6">
    <source>
        <dbReference type="PROSITE" id="PS50931"/>
    </source>
</evidence>
<comment type="similarity">
    <text evidence="2">Belongs to the LysR transcriptional regulatory family.</text>
</comment>
<dbReference type="OrthoDB" id="9793571at2"/>
<dbReference type="eggNOG" id="COG0583">
    <property type="taxonomic scope" value="Bacteria"/>
</dbReference>
<keyword evidence="3" id="KW-0805">Transcription regulation</keyword>
<dbReference type="Proteomes" id="UP000011841">
    <property type="component" value="Chromosome"/>
</dbReference>
<dbReference type="InterPro" id="IPR036388">
    <property type="entry name" value="WH-like_DNA-bd_sf"/>
</dbReference>
<accession>M4ZGM9</accession>
<dbReference type="HOGENOM" id="CLU_039613_37_0_5"/>
<dbReference type="Gene3D" id="1.10.10.10">
    <property type="entry name" value="Winged helix-like DNA-binding domain superfamily/Winged helix DNA-binding domain"/>
    <property type="match status" value="1"/>
</dbReference>
<dbReference type="PANTHER" id="PTHR30537">
    <property type="entry name" value="HTH-TYPE TRANSCRIPTIONAL REGULATOR"/>
    <property type="match status" value="1"/>
</dbReference>
<keyword evidence="4" id="KW-0238">DNA-binding</keyword>
<proteinExistence type="inferred from homology"/>
<dbReference type="FunFam" id="1.10.10.10:FF:000038">
    <property type="entry name" value="Glycine cleavage system transcriptional activator"/>
    <property type="match status" value="1"/>
</dbReference>
<name>M4ZGM9_9BRAD</name>
<dbReference type="InterPro" id="IPR036390">
    <property type="entry name" value="WH_DNA-bd_sf"/>
</dbReference>
<dbReference type="NCBIfam" id="NF008352">
    <property type="entry name" value="PRK11139.1"/>
    <property type="match status" value="1"/>
</dbReference>
<dbReference type="InterPro" id="IPR000847">
    <property type="entry name" value="LysR_HTH_N"/>
</dbReference>
<dbReference type="CDD" id="cd08432">
    <property type="entry name" value="PBP2_GcdR_TrpI_HvrB_AmpR_like"/>
    <property type="match status" value="1"/>
</dbReference>
<comment type="function">
    <text evidence="1">NodD regulates the expression of the nodABCFE genes which encode other nodulation proteins. NodD is also a negative regulator of its own expression. Binds flavonoids as inducers.</text>
</comment>
<dbReference type="KEGG" id="aol:S58_67090"/>
<dbReference type="SUPFAM" id="SSF53850">
    <property type="entry name" value="Periplasmic binding protein-like II"/>
    <property type="match status" value="1"/>
</dbReference>
<dbReference type="AlphaFoldDB" id="M4ZGM9"/>
<dbReference type="InterPro" id="IPR005119">
    <property type="entry name" value="LysR_subst-bd"/>
</dbReference>
<dbReference type="GO" id="GO:0043565">
    <property type="term" value="F:sequence-specific DNA binding"/>
    <property type="evidence" value="ECO:0007669"/>
    <property type="project" value="TreeGrafter"/>
</dbReference>
<dbReference type="Pfam" id="PF03466">
    <property type="entry name" value="LysR_substrate"/>
    <property type="match status" value="1"/>
</dbReference>
<dbReference type="Pfam" id="PF00126">
    <property type="entry name" value="HTH_1"/>
    <property type="match status" value="1"/>
</dbReference>
<evidence type="ECO:0000313" key="8">
    <source>
        <dbReference type="Proteomes" id="UP000011841"/>
    </source>
</evidence>